<protein>
    <submittedName>
        <fullName evidence="1">Uncharacterized protein</fullName>
    </submittedName>
</protein>
<evidence type="ECO:0000313" key="1">
    <source>
        <dbReference type="EMBL" id="KAH7969632.1"/>
    </source>
</evidence>
<evidence type="ECO:0000313" key="2">
    <source>
        <dbReference type="Proteomes" id="UP000821837"/>
    </source>
</evidence>
<accession>A0A9D4T4C1</accession>
<keyword evidence="2" id="KW-1185">Reference proteome</keyword>
<name>A0A9D4T4C1_RHISA</name>
<gene>
    <name evidence="1" type="ORF">HPB52_020580</name>
</gene>
<dbReference type="Proteomes" id="UP000821837">
    <property type="component" value="Unassembled WGS sequence"/>
</dbReference>
<proteinExistence type="predicted"/>
<dbReference type="EMBL" id="JABSTV010001248">
    <property type="protein sequence ID" value="KAH7969632.1"/>
    <property type="molecule type" value="Genomic_DNA"/>
</dbReference>
<comment type="caution">
    <text evidence="1">The sequence shown here is derived from an EMBL/GenBank/DDBJ whole genome shotgun (WGS) entry which is preliminary data.</text>
</comment>
<organism evidence="1 2">
    <name type="scientific">Rhipicephalus sanguineus</name>
    <name type="common">Brown dog tick</name>
    <name type="synonym">Ixodes sanguineus</name>
    <dbReference type="NCBI Taxonomy" id="34632"/>
    <lineage>
        <taxon>Eukaryota</taxon>
        <taxon>Metazoa</taxon>
        <taxon>Ecdysozoa</taxon>
        <taxon>Arthropoda</taxon>
        <taxon>Chelicerata</taxon>
        <taxon>Arachnida</taxon>
        <taxon>Acari</taxon>
        <taxon>Parasitiformes</taxon>
        <taxon>Ixodida</taxon>
        <taxon>Ixodoidea</taxon>
        <taxon>Ixodidae</taxon>
        <taxon>Rhipicephalinae</taxon>
        <taxon>Rhipicephalus</taxon>
        <taxon>Rhipicephalus</taxon>
    </lineage>
</organism>
<dbReference type="AlphaFoldDB" id="A0A9D4T4C1"/>
<reference evidence="1" key="2">
    <citation type="submission" date="2021-09" db="EMBL/GenBank/DDBJ databases">
        <authorList>
            <person name="Jia N."/>
            <person name="Wang J."/>
            <person name="Shi W."/>
            <person name="Du L."/>
            <person name="Sun Y."/>
            <person name="Zhan W."/>
            <person name="Jiang J."/>
            <person name="Wang Q."/>
            <person name="Zhang B."/>
            <person name="Ji P."/>
            <person name="Sakyi L.B."/>
            <person name="Cui X."/>
            <person name="Yuan T."/>
            <person name="Jiang B."/>
            <person name="Yang W."/>
            <person name="Lam T.T.-Y."/>
            <person name="Chang Q."/>
            <person name="Ding S."/>
            <person name="Wang X."/>
            <person name="Zhu J."/>
            <person name="Ruan X."/>
            <person name="Zhao L."/>
            <person name="Wei J."/>
            <person name="Que T."/>
            <person name="Du C."/>
            <person name="Cheng J."/>
            <person name="Dai P."/>
            <person name="Han X."/>
            <person name="Huang E."/>
            <person name="Gao Y."/>
            <person name="Liu J."/>
            <person name="Shao H."/>
            <person name="Ye R."/>
            <person name="Li L."/>
            <person name="Wei W."/>
            <person name="Wang X."/>
            <person name="Wang C."/>
            <person name="Huo Q."/>
            <person name="Li W."/>
            <person name="Guo W."/>
            <person name="Chen H."/>
            <person name="Chen S."/>
            <person name="Zhou L."/>
            <person name="Zhou L."/>
            <person name="Ni X."/>
            <person name="Tian J."/>
            <person name="Zhou Y."/>
            <person name="Sheng Y."/>
            <person name="Liu T."/>
            <person name="Pan Y."/>
            <person name="Xia L."/>
            <person name="Li J."/>
            <person name="Zhao F."/>
            <person name="Cao W."/>
        </authorList>
    </citation>
    <scope>NUCLEOTIDE SEQUENCE</scope>
    <source>
        <strain evidence="1">Rsan-2018</strain>
        <tissue evidence="1">Larvae</tissue>
    </source>
</reference>
<sequence>MCSRSSPTSWRLPVGKSFVPNEVVAFFGTTTPTWSHVKRVCKILRSELWIKIRLCHDWLKLLCFSRHPHFIAARELQGFRRTVHETTEAAWNSILVKLLGHLRKPQEKDGNNSSTTGVLVVGGASVPDDYAKILGKGPKYGVAPRIPAHELAALNRRLAGTTNSEQRERCLLEERGGVKLGRVKQSSPAGVPLHPQ</sequence>
<reference evidence="1" key="1">
    <citation type="journal article" date="2020" name="Cell">
        <title>Large-Scale Comparative Analyses of Tick Genomes Elucidate Their Genetic Diversity and Vector Capacities.</title>
        <authorList>
            <consortium name="Tick Genome and Microbiome Consortium (TIGMIC)"/>
            <person name="Jia N."/>
            <person name="Wang J."/>
            <person name="Shi W."/>
            <person name="Du L."/>
            <person name="Sun Y."/>
            <person name="Zhan W."/>
            <person name="Jiang J.F."/>
            <person name="Wang Q."/>
            <person name="Zhang B."/>
            <person name="Ji P."/>
            <person name="Bell-Sakyi L."/>
            <person name="Cui X.M."/>
            <person name="Yuan T.T."/>
            <person name="Jiang B.G."/>
            <person name="Yang W.F."/>
            <person name="Lam T.T."/>
            <person name="Chang Q.C."/>
            <person name="Ding S.J."/>
            <person name="Wang X.J."/>
            <person name="Zhu J.G."/>
            <person name="Ruan X.D."/>
            <person name="Zhao L."/>
            <person name="Wei J.T."/>
            <person name="Ye R.Z."/>
            <person name="Que T.C."/>
            <person name="Du C.H."/>
            <person name="Zhou Y.H."/>
            <person name="Cheng J.X."/>
            <person name="Dai P.F."/>
            <person name="Guo W.B."/>
            <person name="Han X.H."/>
            <person name="Huang E.J."/>
            <person name="Li L.F."/>
            <person name="Wei W."/>
            <person name="Gao Y.C."/>
            <person name="Liu J.Z."/>
            <person name="Shao H.Z."/>
            <person name="Wang X."/>
            <person name="Wang C.C."/>
            <person name="Yang T.C."/>
            <person name="Huo Q.B."/>
            <person name="Li W."/>
            <person name="Chen H.Y."/>
            <person name="Chen S.E."/>
            <person name="Zhou L.G."/>
            <person name="Ni X.B."/>
            <person name="Tian J.H."/>
            <person name="Sheng Y."/>
            <person name="Liu T."/>
            <person name="Pan Y.S."/>
            <person name="Xia L.Y."/>
            <person name="Li J."/>
            <person name="Zhao F."/>
            <person name="Cao W.C."/>
        </authorList>
    </citation>
    <scope>NUCLEOTIDE SEQUENCE</scope>
    <source>
        <strain evidence="1">Rsan-2018</strain>
    </source>
</reference>